<dbReference type="GO" id="GO:0035091">
    <property type="term" value="F:phosphatidylinositol binding"/>
    <property type="evidence" value="ECO:0007669"/>
    <property type="project" value="TreeGrafter"/>
</dbReference>
<dbReference type="FunFam" id="2.30.29.30:FF:000167">
    <property type="entry name" value="Pleckstrin homology domain-containing family F member 2"/>
    <property type="match status" value="1"/>
</dbReference>
<dbReference type="Pfam" id="PF00169">
    <property type="entry name" value="PH"/>
    <property type="match status" value="1"/>
</dbReference>
<dbReference type="SUPFAM" id="SSF57903">
    <property type="entry name" value="FYVE/PHD zinc finger"/>
    <property type="match status" value="1"/>
</dbReference>
<reference evidence="8" key="2">
    <citation type="submission" date="2015-06" db="UniProtKB">
        <authorList>
            <consortium name="EnsemblMetazoa"/>
        </authorList>
    </citation>
    <scope>IDENTIFICATION</scope>
</reference>
<dbReference type="GO" id="GO:0005769">
    <property type="term" value="C:early endosome"/>
    <property type="evidence" value="ECO:0007669"/>
    <property type="project" value="TreeGrafter"/>
</dbReference>
<feature type="domain" description="PH" evidence="6">
    <location>
        <begin position="35"/>
        <end position="139"/>
    </location>
</feature>
<dbReference type="InterPro" id="IPR011011">
    <property type="entry name" value="Znf_FYVE_PHD"/>
</dbReference>
<dbReference type="STRING" id="32264.T1K7X1"/>
<dbReference type="SMART" id="SM00233">
    <property type="entry name" value="PH"/>
    <property type="match status" value="1"/>
</dbReference>
<evidence type="ECO:0008006" key="10">
    <source>
        <dbReference type="Google" id="ProtNLM"/>
    </source>
</evidence>
<keyword evidence="3" id="KW-0862">Zinc</keyword>
<dbReference type="InterPro" id="IPR001849">
    <property type="entry name" value="PH_domain"/>
</dbReference>
<dbReference type="OMA" id="PVRVCEH"/>
<dbReference type="HOGENOM" id="CLU_064864_0_0_1"/>
<evidence type="ECO:0000256" key="1">
    <source>
        <dbReference type="ARBA" id="ARBA00022723"/>
    </source>
</evidence>
<evidence type="ECO:0000259" key="7">
    <source>
        <dbReference type="PROSITE" id="PS50178"/>
    </source>
</evidence>
<feature type="compositionally biased region" description="Basic and acidic residues" evidence="5">
    <location>
        <begin position="294"/>
        <end position="307"/>
    </location>
</feature>
<dbReference type="Pfam" id="PF01363">
    <property type="entry name" value="FYVE"/>
    <property type="match status" value="1"/>
</dbReference>
<dbReference type="GO" id="GO:0008270">
    <property type="term" value="F:zinc ion binding"/>
    <property type="evidence" value="ECO:0007669"/>
    <property type="project" value="UniProtKB-KW"/>
</dbReference>
<reference evidence="9" key="1">
    <citation type="submission" date="2011-08" db="EMBL/GenBank/DDBJ databases">
        <authorList>
            <person name="Rombauts S."/>
        </authorList>
    </citation>
    <scope>NUCLEOTIDE SEQUENCE</scope>
    <source>
        <strain evidence="9">London</strain>
    </source>
</reference>
<sequence>MVDHLVGSDINSRRIAHIESCFGISGTPLSIPGRVLVGEGILTKICRKKPKARQFFLFNDILVYGDIIIKKKKYVRQHIILLEEVTLDDIPERNDSEDTEDGRLKHGWQIKTPNKSFTVYAANKTEKQEWINHIDKCVNDLLKRTGKKPANIHAAVWVPDTETDVCMHCRANYFNFINRRHHCRYCGLVICGDCSKNKFLIPAQSSKPVRVCDSCHNILAKQRLGLNSVRETMTAPIKIREPLPSTSVEASSSSTPSFNADEIKSKAIIQRNTLVRMDSFSSDEESNEDLSEDPLTKFDDYLEDEKPTFYNDADEKENKRLDNS</sequence>
<dbReference type="Gene3D" id="3.30.40.10">
    <property type="entry name" value="Zinc/RING finger domain, C3HC4 (zinc finger)"/>
    <property type="match status" value="1"/>
</dbReference>
<dbReference type="GO" id="GO:0007032">
    <property type="term" value="P:endosome organization"/>
    <property type="evidence" value="ECO:0007669"/>
    <property type="project" value="TreeGrafter"/>
</dbReference>
<dbReference type="PANTHER" id="PTHR46280:SF3">
    <property type="entry name" value="PLECKSTRIN HOMOLOGY DOMAIN-CONTAINING FAMILY F MEMBER 1 HOMOLOG"/>
    <property type="match status" value="1"/>
</dbReference>
<dbReference type="PROSITE" id="PS50178">
    <property type="entry name" value="ZF_FYVE"/>
    <property type="match status" value="1"/>
</dbReference>
<dbReference type="InterPro" id="IPR000306">
    <property type="entry name" value="Znf_FYVE"/>
</dbReference>
<dbReference type="InterPro" id="IPR037871">
    <property type="entry name" value="PH_Phafin"/>
</dbReference>
<dbReference type="InterPro" id="IPR051765">
    <property type="entry name" value="PH_domain-containing_F"/>
</dbReference>
<dbReference type="Gene3D" id="2.30.29.30">
    <property type="entry name" value="Pleckstrin-homology domain (PH domain)/Phosphotyrosine-binding domain (PTB)"/>
    <property type="match status" value="1"/>
</dbReference>
<feature type="compositionally biased region" description="Acidic residues" evidence="5">
    <location>
        <begin position="281"/>
        <end position="292"/>
    </location>
</feature>
<dbReference type="PROSITE" id="PS50003">
    <property type="entry name" value="PH_DOMAIN"/>
    <property type="match status" value="1"/>
</dbReference>
<organism evidence="8 9">
    <name type="scientific">Tetranychus urticae</name>
    <name type="common">Two-spotted spider mite</name>
    <dbReference type="NCBI Taxonomy" id="32264"/>
    <lineage>
        <taxon>Eukaryota</taxon>
        <taxon>Metazoa</taxon>
        <taxon>Ecdysozoa</taxon>
        <taxon>Arthropoda</taxon>
        <taxon>Chelicerata</taxon>
        <taxon>Arachnida</taxon>
        <taxon>Acari</taxon>
        <taxon>Acariformes</taxon>
        <taxon>Trombidiformes</taxon>
        <taxon>Prostigmata</taxon>
        <taxon>Eleutherengona</taxon>
        <taxon>Raphignathae</taxon>
        <taxon>Tetranychoidea</taxon>
        <taxon>Tetranychidae</taxon>
        <taxon>Tetranychus</taxon>
    </lineage>
</organism>
<dbReference type="InterPro" id="IPR011993">
    <property type="entry name" value="PH-like_dom_sf"/>
</dbReference>
<dbReference type="eggNOG" id="KOG1729">
    <property type="taxonomic scope" value="Eukaryota"/>
</dbReference>
<keyword evidence="1" id="KW-0479">Metal-binding</keyword>
<gene>
    <name evidence="8" type="primary">107361204</name>
</gene>
<dbReference type="OrthoDB" id="70570at2759"/>
<feature type="domain" description="FYVE-type" evidence="7">
    <location>
        <begin position="160"/>
        <end position="220"/>
    </location>
</feature>
<dbReference type="EnsemblMetazoa" id="tetur06g05850.1">
    <property type="protein sequence ID" value="tetur06g05850.1"/>
    <property type="gene ID" value="tetur06g05850"/>
</dbReference>
<evidence type="ECO:0000313" key="8">
    <source>
        <dbReference type="EnsemblMetazoa" id="tetur06g05850.1"/>
    </source>
</evidence>
<evidence type="ECO:0000313" key="9">
    <source>
        <dbReference type="Proteomes" id="UP000015104"/>
    </source>
</evidence>
<dbReference type="KEGG" id="tut:107361204"/>
<evidence type="ECO:0000256" key="5">
    <source>
        <dbReference type="SAM" id="MobiDB-lite"/>
    </source>
</evidence>
<feature type="region of interest" description="Disordered" evidence="5">
    <location>
        <begin position="278"/>
        <end position="324"/>
    </location>
</feature>
<dbReference type="GO" id="GO:0008333">
    <property type="term" value="P:endosome to lysosome transport"/>
    <property type="evidence" value="ECO:0007669"/>
    <property type="project" value="TreeGrafter"/>
</dbReference>
<dbReference type="Proteomes" id="UP000015104">
    <property type="component" value="Unassembled WGS sequence"/>
</dbReference>
<dbReference type="AlphaFoldDB" id="T1K7X1"/>
<evidence type="ECO:0000256" key="4">
    <source>
        <dbReference type="PROSITE-ProRule" id="PRU00091"/>
    </source>
</evidence>
<keyword evidence="9" id="KW-1185">Reference proteome</keyword>
<dbReference type="CDD" id="cd15717">
    <property type="entry name" value="FYVE_PKHF"/>
    <property type="match status" value="1"/>
</dbReference>
<dbReference type="SUPFAM" id="SSF50729">
    <property type="entry name" value="PH domain-like"/>
    <property type="match status" value="1"/>
</dbReference>
<dbReference type="InterPro" id="IPR017455">
    <property type="entry name" value="Znf_FYVE-rel"/>
</dbReference>
<dbReference type="PANTHER" id="PTHR46280">
    <property type="entry name" value="PLECKSTRIN HOMOLOGY DOMAIN-CONTAINING FAMILY F MEMBER 2-RELATED"/>
    <property type="match status" value="1"/>
</dbReference>
<dbReference type="CDD" id="cd01218">
    <property type="entry name" value="PH_Phafin2-like"/>
    <property type="match status" value="1"/>
</dbReference>
<dbReference type="EMBL" id="CAEY01001813">
    <property type="status" value="NOT_ANNOTATED_CDS"/>
    <property type="molecule type" value="Genomic_DNA"/>
</dbReference>
<dbReference type="SMART" id="SM00064">
    <property type="entry name" value="FYVE"/>
    <property type="match status" value="1"/>
</dbReference>
<name>T1K7X1_TETUR</name>
<proteinExistence type="predicted"/>
<evidence type="ECO:0000259" key="6">
    <source>
        <dbReference type="PROSITE" id="PS50003"/>
    </source>
</evidence>
<dbReference type="InterPro" id="IPR013083">
    <property type="entry name" value="Znf_RING/FYVE/PHD"/>
</dbReference>
<evidence type="ECO:0000256" key="3">
    <source>
        <dbReference type="ARBA" id="ARBA00022833"/>
    </source>
</evidence>
<evidence type="ECO:0000256" key="2">
    <source>
        <dbReference type="ARBA" id="ARBA00022771"/>
    </source>
</evidence>
<protein>
    <recommendedName>
        <fullName evidence="10">FYVE-type domain-containing protein</fullName>
    </recommendedName>
</protein>
<keyword evidence="2 4" id="KW-0863">Zinc-finger</keyword>
<accession>T1K7X1</accession>